<feature type="transmembrane region" description="Helical" evidence="9">
    <location>
        <begin position="281"/>
        <end position="300"/>
    </location>
</feature>
<feature type="transmembrane region" description="Helical" evidence="9">
    <location>
        <begin position="190"/>
        <end position="209"/>
    </location>
</feature>
<keyword evidence="7 9" id="KW-1133">Transmembrane helix</keyword>
<evidence type="ECO:0000256" key="6">
    <source>
        <dbReference type="ARBA" id="ARBA00022847"/>
    </source>
</evidence>
<dbReference type="InterPro" id="IPR051084">
    <property type="entry name" value="H+-coupled_symporters"/>
</dbReference>
<feature type="transmembrane region" description="Helical" evidence="9">
    <location>
        <begin position="154"/>
        <end position="178"/>
    </location>
</feature>
<evidence type="ECO:0000256" key="4">
    <source>
        <dbReference type="ARBA" id="ARBA00022475"/>
    </source>
</evidence>
<dbReference type="PROSITE" id="PS50850">
    <property type="entry name" value="MFS"/>
    <property type="match status" value="1"/>
</dbReference>
<keyword evidence="3" id="KW-0813">Transport</keyword>
<evidence type="ECO:0000313" key="11">
    <source>
        <dbReference type="EMBL" id="ORM72098.1"/>
    </source>
</evidence>
<dbReference type="InterPro" id="IPR005829">
    <property type="entry name" value="Sugar_transporter_CS"/>
</dbReference>
<feature type="transmembrane region" description="Helical" evidence="9">
    <location>
        <begin position="371"/>
        <end position="393"/>
    </location>
</feature>
<feature type="transmembrane region" description="Helical" evidence="9">
    <location>
        <begin position="54"/>
        <end position="78"/>
    </location>
</feature>
<evidence type="ECO:0000256" key="1">
    <source>
        <dbReference type="ARBA" id="ARBA00004651"/>
    </source>
</evidence>
<dbReference type="GO" id="GO:0005886">
    <property type="term" value="C:plasma membrane"/>
    <property type="evidence" value="ECO:0007669"/>
    <property type="project" value="UniProtKB-SubCell"/>
</dbReference>
<evidence type="ECO:0000256" key="8">
    <source>
        <dbReference type="ARBA" id="ARBA00023136"/>
    </source>
</evidence>
<dbReference type="OrthoDB" id="3690818at2"/>
<dbReference type="PROSITE" id="PS00217">
    <property type="entry name" value="SUGAR_TRANSPORT_2"/>
    <property type="match status" value="1"/>
</dbReference>
<feature type="transmembrane region" description="Helical" evidence="9">
    <location>
        <begin position="307"/>
        <end position="324"/>
    </location>
</feature>
<evidence type="ECO:0000256" key="7">
    <source>
        <dbReference type="ARBA" id="ARBA00022989"/>
    </source>
</evidence>
<dbReference type="EMBL" id="MLFR01000001">
    <property type="protein sequence ID" value="ORM72098.1"/>
    <property type="molecule type" value="Genomic_DNA"/>
</dbReference>
<sequence>MSISINSYQEQPKATKKEFAAVVLGAAVEFFDFSAYAIFAVMIGNTFFPSANAFTSLLLSVSVFAIGFIVRPLGAIFIGSYADRAGRKPAMLLTMVLMTIGTGGLVILPGYETIGIAAPILLVIVRMMQGLAWGGEAGPSTTYIMEAAPEGRKAYYISYQIVAQGIAGIMAGTIGFLLTNLLTSEQMSVWGWRIPFAIGLIILPIAIYMRRNLNETFQNPQDSRDPTTRSLLSEVFKNYRGLVITCVFLISGNAITMYFLNYMTTYALKELKFSPSIAMETSILIGVIIIIFSLLGGYLADRFGRKMPILVPRILLTILIVPGLEIVNKFNSESVFFAVISVLAILQGLSGAGVVTVLCENFPKYIRSTGFSIAYAFGITIFGGTAQIVFSWLIELTGNPSSPGYYLMAANILGLTALILLKERNSSNSEHNIVAYEK</sequence>
<keyword evidence="6" id="KW-0769">Symport</keyword>
<feature type="transmembrane region" description="Helical" evidence="9">
    <location>
        <begin position="405"/>
        <end position="421"/>
    </location>
</feature>
<dbReference type="InterPro" id="IPR011701">
    <property type="entry name" value="MFS"/>
</dbReference>
<feature type="transmembrane region" description="Helical" evidence="9">
    <location>
        <begin position="90"/>
        <end position="108"/>
    </location>
</feature>
<dbReference type="FunFam" id="1.20.1250.20:FF:000001">
    <property type="entry name" value="Dicarboxylate MFS transporter"/>
    <property type="match status" value="1"/>
</dbReference>
<gene>
    <name evidence="11" type="ORF">HA51_03350</name>
</gene>
<comment type="caution">
    <text evidence="11">The sequence shown here is derived from an EMBL/GenBank/DDBJ whole genome shotgun (WGS) entry which is preliminary data.</text>
</comment>
<reference evidence="11 12" key="1">
    <citation type="journal article" date="2017" name="Antonie Van Leeuwenhoek">
        <title>Phylogenomic resolution of the bacterial genus Pantoea and its relationship with Erwinia and Tatumella.</title>
        <authorList>
            <person name="Palmer M."/>
            <person name="Steenkamp E.T."/>
            <person name="Coetzee M.P."/>
            <person name="Chan W.Y."/>
            <person name="van Zyl E."/>
            <person name="De Maayer P."/>
            <person name="Coutinho T.A."/>
            <person name="Blom J."/>
            <person name="Smits T.H."/>
            <person name="Duffy B."/>
            <person name="Venter S.N."/>
        </authorList>
    </citation>
    <scope>NUCLEOTIDE SEQUENCE [LARGE SCALE GENOMIC DNA]</scope>
    <source>
        <strain evidence="11 12">LMG 26275</strain>
    </source>
</reference>
<keyword evidence="8 9" id="KW-0472">Membrane</keyword>
<evidence type="ECO:0000259" key="10">
    <source>
        <dbReference type="PROSITE" id="PS50850"/>
    </source>
</evidence>
<feature type="transmembrane region" description="Helical" evidence="9">
    <location>
        <begin position="239"/>
        <end position="261"/>
    </location>
</feature>
<dbReference type="InterPro" id="IPR020846">
    <property type="entry name" value="MFS_dom"/>
</dbReference>
<keyword evidence="5 9" id="KW-0812">Transmembrane</keyword>
<accession>A0A1X1D611</accession>
<dbReference type="PANTHER" id="PTHR43528:SF3">
    <property type="entry name" value="CITRATE-PROTON SYMPORTER"/>
    <property type="match status" value="1"/>
</dbReference>
<dbReference type="AlphaFoldDB" id="A0A1X1D611"/>
<dbReference type="GO" id="GO:0015293">
    <property type="term" value="F:symporter activity"/>
    <property type="evidence" value="ECO:0007669"/>
    <property type="project" value="UniProtKB-KW"/>
</dbReference>
<dbReference type="Gene3D" id="1.20.1250.20">
    <property type="entry name" value="MFS general substrate transporter like domains"/>
    <property type="match status" value="1"/>
</dbReference>
<organism evidence="11 12">
    <name type="scientific">Pantoea rwandensis</name>
    <dbReference type="NCBI Taxonomy" id="1076550"/>
    <lineage>
        <taxon>Bacteria</taxon>
        <taxon>Pseudomonadati</taxon>
        <taxon>Pseudomonadota</taxon>
        <taxon>Gammaproteobacteria</taxon>
        <taxon>Enterobacterales</taxon>
        <taxon>Erwiniaceae</taxon>
        <taxon>Pantoea</taxon>
    </lineage>
</organism>
<feature type="domain" description="Major facilitator superfamily (MFS) profile" evidence="10">
    <location>
        <begin position="18"/>
        <end position="426"/>
    </location>
</feature>
<evidence type="ECO:0000256" key="3">
    <source>
        <dbReference type="ARBA" id="ARBA00022448"/>
    </source>
</evidence>
<comment type="similarity">
    <text evidence="2">Belongs to the major facilitator superfamily. Metabolite:H+ Symporter (MHS) family (TC 2.A.1.6) family.</text>
</comment>
<dbReference type="RefSeq" id="WP_084931854.1">
    <property type="nucleotide sequence ID" value="NZ_MLFR01000001.1"/>
</dbReference>
<name>A0A1X1D611_9GAMM</name>
<protein>
    <submittedName>
        <fullName evidence="11">MFS transporter</fullName>
    </submittedName>
</protein>
<evidence type="ECO:0000256" key="2">
    <source>
        <dbReference type="ARBA" id="ARBA00008240"/>
    </source>
</evidence>
<dbReference type="Proteomes" id="UP000193558">
    <property type="component" value="Unassembled WGS sequence"/>
</dbReference>
<dbReference type="Pfam" id="PF07690">
    <property type="entry name" value="MFS_1"/>
    <property type="match status" value="1"/>
</dbReference>
<keyword evidence="4" id="KW-1003">Cell membrane</keyword>
<feature type="transmembrane region" description="Helical" evidence="9">
    <location>
        <begin position="336"/>
        <end position="359"/>
    </location>
</feature>
<feature type="transmembrane region" description="Helical" evidence="9">
    <location>
        <begin position="114"/>
        <end position="133"/>
    </location>
</feature>
<comment type="subcellular location">
    <subcellularLocation>
        <location evidence="1">Cell membrane</location>
        <topology evidence="1">Multi-pass membrane protein</topology>
    </subcellularLocation>
</comment>
<dbReference type="InterPro" id="IPR036259">
    <property type="entry name" value="MFS_trans_sf"/>
</dbReference>
<proteinExistence type="inferred from homology"/>
<evidence type="ECO:0000256" key="5">
    <source>
        <dbReference type="ARBA" id="ARBA00022692"/>
    </source>
</evidence>
<evidence type="ECO:0000313" key="12">
    <source>
        <dbReference type="Proteomes" id="UP000193558"/>
    </source>
</evidence>
<dbReference type="PANTHER" id="PTHR43528">
    <property type="entry name" value="ALPHA-KETOGLUTARATE PERMEASE"/>
    <property type="match status" value="1"/>
</dbReference>
<dbReference type="SUPFAM" id="SSF103473">
    <property type="entry name" value="MFS general substrate transporter"/>
    <property type="match status" value="1"/>
</dbReference>
<feature type="transmembrane region" description="Helical" evidence="9">
    <location>
        <begin position="21"/>
        <end position="48"/>
    </location>
</feature>
<evidence type="ECO:0000256" key="9">
    <source>
        <dbReference type="SAM" id="Phobius"/>
    </source>
</evidence>